<feature type="chain" id="PRO_5018568960" description="tRNA (adenine(58)-N(1))-methyltransferase" evidence="8">
    <location>
        <begin position="22"/>
        <end position="487"/>
    </location>
</feature>
<evidence type="ECO:0000256" key="4">
    <source>
        <dbReference type="ARBA" id="ARBA00022691"/>
    </source>
</evidence>
<dbReference type="FunFam" id="3.40.50.150:FF:000181">
    <property type="entry name" value="tRNA (Adenine(58)-N(1))-methyltransferase, mitochondrial isoform X4"/>
    <property type="match status" value="1"/>
</dbReference>
<reference evidence="11" key="1">
    <citation type="submission" date="2025-08" db="UniProtKB">
        <authorList>
            <consortium name="Ensembl"/>
        </authorList>
    </citation>
    <scope>IDENTIFICATION</scope>
</reference>
<dbReference type="GO" id="GO:0031515">
    <property type="term" value="C:tRNA (m1A) methyltransferase complex"/>
    <property type="evidence" value="ECO:0007669"/>
    <property type="project" value="InterPro"/>
</dbReference>
<evidence type="ECO:0000256" key="1">
    <source>
        <dbReference type="ARBA" id="ARBA00012796"/>
    </source>
</evidence>
<keyword evidence="3" id="KW-0808">Transferase</keyword>
<dbReference type="GeneID" id="110967952"/>
<organism evidence="11 12">
    <name type="scientific">Acanthochromis polyacanthus</name>
    <name type="common">spiny chromis</name>
    <dbReference type="NCBI Taxonomy" id="80966"/>
    <lineage>
        <taxon>Eukaryota</taxon>
        <taxon>Metazoa</taxon>
        <taxon>Chordata</taxon>
        <taxon>Craniata</taxon>
        <taxon>Vertebrata</taxon>
        <taxon>Euteleostomi</taxon>
        <taxon>Actinopterygii</taxon>
        <taxon>Neopterygii</taxon>
        <taxon>Teleostei</taxon>
        <taxon>Neoteleostei</taxon>
        <taxon>Acanthomorphata</taxon>
        <taxon>Ovalentaria</taxon>
        <taxon>Pomacentridae</taxon>
        <taxon>Acanthochromis</taxon>
    </lineage>
</organism>
<dbReference type="InterPro" id="IPR029063">
    <property type="entry name" value="SAM-dependent_MTases_sf"/>
</dbReference>
<feature type="compositionally biased region" description="Low complexity" evidence="7">
    <location>
        <begin position="66"/>
        <end position="80"/>
    </location>
</feature>
<keyword evidence="5" id="KW-0819">tRNA processing</keyword>
<keyword evidence="2" id="KW-0489">Methyltransferase</keyword>
<evidence type="ECO:0000256" key="8">
    <source>
        <dbReference type="SAM" id="SignalP"/>
    </source>
</evidence>
<evidence type="ECO:0000256" key="6">
    <source>
        <dbReference type="ARBA" id="ARBA00048481"/>
    </source>
</evidence>
<dbReference type="SMR" id="A0A3Q1GLH9"/>
<feature type="region of interest" description="Disordered" evidence="7">
    <location>
        <begin position="54"/>
        <end position="80"/>
    </location>
</feature>
<dbReference type="GO" id="GO:0030488">
    <property type="term" value="P:tRNA methylation"/>
    <property type="evidence" value="ECO:0007669"/>
    <property type="project" value="InterPro"/>
</dbReference>
<feature type="domain" description="TR61B FKBP-like" evidence="10">
    <location>
        <begin position="175"/>
        <end position="229"/>
    </location>
</feature>
<dbReference type="Ensembl" id="ENSAPOT00000022356.1">
    <property type="protein sequence ID" value="ENSAPOP00000030359.1"/>
    <property type="gene ID" value="ENSAPOG00000016887.1"/>
</dbReference>
<dbReference type="PROSITE" id="PS51620">
    <property type="entry name" value="SAM_TRM61"/>
    <property type="match status" value="1"/>
</dbReference>
<keyword evidence="4" id="KW-0949">S-adenosyl-L-methionine</keyword>
<evidence type="ECO:0000313" key="12">
    <source>
        <dbReference type="Proteomes" id="UP000257200"/>
    </source>
</evidence>
<evidence type="ECO:0000256" key="7">
    <source>
        <dbReference type="SAM" id="MobiDB-lite"/>
    </source>
</evidence>
<dbReference type="InterPro" id="IPR014816">
    <property type="entry name" value="tRNA_MeTrfase_Gcd14"/>
</dbReference>
<comment type="catalytic activity">
    <reaction evidence="6">
        <text>an adenosine in mRNA + S-adenosyl-L-methionine = an N(1)-methyladenosine in mRNA + S-adenosyl-L-homocysteine + H(+)</text>
        <dbReference type="Rhea" id="RHEA:55392"/>
        <dbReference type="Rhea" id="RHEA-COMP:12414"/>
        <dbReference type="Rhea" id="RHEA-COMP:12415"/>
        <dbReference type="ChEBI" id="CHEBI:15378"/>
        <dbReference type="ChEBI" id="CHEBI:57856"/>
        <dbReference type="ChEBI" id="CHEBI:59789"/>
        <dbReference type="ChEBI" id="CHEBI:74411"/>
        <dbReference type="ChEBI" id="CHEBI:74491"/>
    </reaction>
</comment>
<dbReference type="GO" id="GO:0005739">
    <property type="term" value="C:mitochondrion"/>
    <property type="evidence" value="ECO:0007669"/>
    <property type="project" value="TreeGrafter"/>
</dbReference>
<dbReference type="PANTHER" id="PTHR12133:SF1">
    <property type="entry name" value="TRNA (ADENINE(58)-N(1))-METHYLTRANSFERASE, MITOCHONDRIAL"/>
    <property type="match status" value="1"/>
</dbReference>
<dbReference type="Proteomes" id="UP000257200">
    <property type="component" value="Unplaced"/>
</dbReference>
<reference evidence="11" key="2">
    <citation type="submission" date="2025-09" db="UniProtKB">
        <authorList>
            <consortium name="Ensembl"/>
        </authorList>
    </citation>
    <scope>IDENTIFICATION</scope>
</reference>
<dbReference type="FunFam" id="3.10.330.20:FF:000003">
    <property type="entry name" value="tRNA (Adenine(58)-N(1))-methyltransferase, mitochondrial isoform X1"/>
    <property type="match status" value="1"/>
</dbReference>
<evidence type="ECO:0000259" key="9">
    <source>
        <dbReference type="Pfam" id="PF08704"/>
    </source>
</evidence>
<dbReference type="AlphaFoldDB" id="A0A3Q1GLH9"/>
<dbReference type="InParanoid" id="A0A3Q1GLH9"/>
<dbReference type="PANTHER" id="PTHR12133">
    <property type="entry name" value="TRNA (ADENINE(58)-N(1))-METHYLTRANSFERASE"/>
    <property type="match status" value="1"/>
</dbReference>
<name>A0A3Q1GLH9_9TELE</name>
<evidence type="ECO:0000313" key="11">
    <source>
        <dbReference type="Ensembl" id="ENSAPOP00000030359.1"/>
    </source>
</evidence>
<evidence type="ECO:0000259" key="10">
    <source>
        <dbReference type="Pfam" id="PF21985"/>
    </source>
</evidence>
<dbReference type="Pfam" id="PF08704">
    <property type="entry name" value="GCD14"/>
    <property type="match status" value="1"/>
</dbReference>
<dbReference type="GeneTree" id="ENSGT00940000154239"/>
<dbReference type="GO" id="GO:0160107">
    <property type="term" value="F:tRNA (adenine(58)-N1)-methyltransferase activity"/>
    <property type="evidence" value="ECO:0007669"/>
    <property type="project" value="UniProtKB-EC"/>
</dbReference>
<dbReference type="EC" id="2.1.1.220" evidence="1"/>
<protein>
    <recommendedName>
        <fullName evidence="1">tRNA (adenine(58)-N(1))-methyltransferase</fullName>
        <ecNumber evidence="1">2.1.1.220</ecNumber>
    </recommendedName>
</protein>
<accession>A0A3Q1GLH9</accession>
<dbReference type="InterPro" id="IPR049470">
    <property type="entry name" value="TRM61_C"/>
</dbReference>
<proteinExistence type="predicted"/>
<feature type="domain" description="tRNA (adenine(58)-N(1))-methyltransferase catalytic subunit TRM61 C-terminal" evidence="9">
    <location>
        <begin position="250"/>
        <end position="480"/>
    </location>
</feature>
<feature type="signal peptide" evidence="8">
    <location>
        <begin position="1"/>
        <end position="21"/>
    </location>
</feature>
<feature type="compositionally biased region" description="Polar residues" evidence="7">
    <location>
        <begin position="54"/>
        <end position="65"/>
    </location>
</feature>
<dbReference type="Pfam" id="PF21985">
    <property type="entry name" value="TR61B_FKBP-like"/>
    <property type="match status" value="1"/>
</dbReference>
<dbReference type="CTD" id="55006"/>
<dbReference type="InterPro" id="IPR054151">
    <property type="entry name" value="TR61B_FKBP-like"/>
</dbReference>
<dbReference type="OrthoDB" id="5585464at2759"/>
<dbReference type="RefSeq" id="XP_022073406.1">
    <property type="nucleotide sequence ID" value="XM_022217714.2"/>
</dbReference>
<dbReference type="Gene3D" id="3.40.50.150">
    <property type="entry name" value="Vaccinia Virus protein VP39"/>
    <property type="match status" value="1"/>
</dbReference>
<dbReference type="FunCoup" id="A0A3Q1GLH9">
    <property type="interactions" value="25"/>
</dbReference>
<dbReference type="CDD" id="cd02440">
    <property type="entry name" value="AdoMet_MTases"/>
    <property type="match status" value="1"/>
</dbReference>
<sequence length="487" mass="54607">MAVHVPFRLLLMHRLVTVCPSSQRQAKYRDMLFKVSRSGNEVRTFSTACVKCNNNEADSSESSQPRTELTSRRALLSRSRRPLSPLERISSLLPQDALSPEVMQLREQQPDEDTNIQLSVMHSTQEESGHKVSVNEVNPETFCAEDAEAEANTPSLHHDERQAWPTLPGESLLSFGELLMAEYRKKRRVEFRKMFQLQTGVRLQSSWGTIPHEDMAGQPAGRFLKTSRGVPIFIRRASLEDYVLYMKRGPAIAYPKDATTMLMMMDVTEGDCVLESGSGSGAMSLFLSRAVGSKGSVLSVEVREDHHTRAVSNYKRWRASWSVRRGEEWPDNVQFHNADLCTASSLLAGRGFHAVALDLINPHLALPAVIPHLHPGAVCAVYLANITQVIDLLEGLRCSSLPLLCERIIEVPVREWLVAPALKKDGRYCTRSTPILDGELRQDDASDEPDREEDPDPGFGTVPYIARPHPEQMSHTAFLVKMRKCVQ</sequence>
<evidence type="ECO:0000256" key="5">
    <source>
        <dbReference type="ARBA" id="ARBA00022694"/>
    </source>
</evidence>
<dbReference type="STRING" id="80966.ENSAPOP00000030359"/>
<evidence type="ECO:0000256" key="3">
    <source>
        <dbReference type="ARBA" id="ARBA00022679"/>
    </source>
</evidence>
<dbReference type="SUPFAM" id="SSF53335">
    <property type="entry name" value="S-adenosyl-L-methionine-dependent methyltransferases"/>
    <property type="match status" value="1"/>
</dbReference>
<evidence type="ECO:0000256" key="2">
    <source>
        <dbReference type="ARBA" id="ARBA00022603"/>
    </source>
</evidence>
<keyword evidence="12" id="KW-1185">Reference proteome</keyword>
<feature type="region of interest" description="Disordered" evidence="7">
    <location>
        <begin position="439"/>
        <end position="466"/>
    </location>
</feature>
<keyword evidence="8" id="KW-0732">Signal</keyword>
<dbReference type="Gene3D" id="3.10.330.20">
    <property type="match status" value="1"/>
</dbReference>
<feature type="compositionally biased region" description="Acidic residues" evidence="7">
    <location>
        <begin position="445"/>
        <end position="456"/>
    </location>
</feature>